<feature type="domain" description="Laminin EGF-like" evidence="14">
    <location>
        <begin position="80"/>
        <end position="126"/>
    </location>
</feature>
<evidence type="ECO:0000256" key="12">
    <source>
        <dbReference type="PROSITE-ProRule" id="PRU00460"/>
    </source>
</evidence>
<dbReference type="Gene3D" id="2.10.25.10">
    <property type="entry name" value="Laminin"/>
    <property type="match status" value="6"/>
</dbReference>
<dbReference type="FunFam" id="2.10.25.10:FF:000174">
    <property type="entry name" value="Laminin subunit gamma-1"/>
    <property type="match status" value="1"/>
</dbReference>
<keyword evidence="9 12" id="KW-1015">Disulfide bond</keyword>
<feature type="coiled-coil region" evidence="13">
    <location>
        <begin position="667"/>
        <end position="730"/>
    </location>
</feature>
<feature type="disulfide bond" evidence="12">
    <location>
        <begin position="424"/>
        <end position="433"/>
    </location>
</feature>
<dbReference type="Pfam" id="PF24973">
    <property type="entry name" value="EGF_LMN_ATRN"/>
    <property type="match status" value="1"/>
</dbReference>
<dbReference type="PROSITE" id="PS01248">
    <property type="entry name" value="EGF_LAM_1"/>
    <property type="match status" value="3"/>
</dbReference>
<feature type="domain" description="Laminin EGF-like" evidence="14">
    <location>
        <begin position="127"/>
        <end position="176"/>
    </location>
</feature>
<comment type="subcellular location">
    <subcellularLocation>
        <location evidence="1">Secreted</location>
        <location evidence="1">Extracellular space</location>
        <location evidence="1">Extracellular matrix</location>
        <location evidence="1">Basement membrane</location>
    </subcellularLocation>
</comment>
<dbReference type="PRINTS" id="PR00011">
    <property type="entry name" value="EGFLAMININ"/>
</dbReference>
<dbReference type="SMART" id="SM00180">
    <property type="entry name" value="EGF_Lam"/>
    <property type="match status" value="6"/>
</dbReference>
<feature type="disulfide bond" evidence="12">
    <location>
        <begin position="80"/>
        <end position="92"/>
    </location>
</feature>
<keyword evidence="5" id="KW-0677">Repeat</keyword>
<evidence type="ECO:0000256" key="10">
    <source>
        <dbReference type="ARBA" id="ARBA00023180"/>
    </source>
</evidence>
<gene>
    <name evidence="16" type="primary">lamc1</name>
</gene>
<dbReference type="PANTHER" id="PTHR10574">
    <property type="entry name" value="NETRIN/LAMININ-RELATED"/>
    <property type="match status" value="1"/>
</dbReference>
<evidence type="ECO:0000256" key="9">
    <source>
        <dbReference type="ARBA" id="ARBA00023157"/>
    </source>
</evidence>
<reference evidence="16" key="1">
    <citation type="submission" date="2025-08" db="UniProtKB">
        <authorList>
            <consortium name="Ensembl"/>
        </authorList>
    </citation>
    <scope>IDENTIFICATION</scope>
</reference>
<keyword evidence="10" id="KW-0325">Glycoprotein</keyword>
<dbReference type="AlphaFoldDB" id="A0A8C2ZEZ3"/>
<dbReference type="FunFam" id="2.10.25.10:FF:000758">
    <property type="entry name" value="Laminin subunit gamma 1"/>
    <property type="match status" value="1"/>
</dbReference>
<dbReference type="SUPFAM" id="SSF57196">
    <property type="entry name" value="EGF/Laminin"/>
    <property type="match status" value="6"/>
</dbReference>
<feature type="disulfide bond" evidence="12">
    <location>
        <begin position="100"/>
        <end position="109"/>
    </location>
</feature>
<dbReference type="Proteomes" id="UP000694565">
    <property type="component" value="Unplaced"/>
</dbReference>
<evidence type="ECO:0000259" key="15">
    <source>
        <dbReference type="PROSITE" id="PS51115"/>
    </source>
</evidence>
<reference evidence="16" key="2">
    <citation type="submission" date="2025-09" db="UniProtKB">
        <authorList>
            <consortium name="Ensembl"/>
        </authorList>
    </citation>
    <scope>IDENTIFICATION</scope>
</reference>
<dbReference type="Pfam" id="PF00053">
    <property type="entry name" value="EGF_laminin"/>
    <property type="match status" value="6"/>
</dbReference>
<dbReference type="GO" id="GO:0005604">
    <property type="term" value="C:basement membrane"/>
    <property type="evidence" value="ECO:0007669"/>
    <property type="project" value="UniProtKB-SubCell"/>
</dbReference>
<keyword evidence="8 13" id="KW-0175">Coiled coil</keyword>
<feature type="domain" description="Laminin EGF-like" evidence="14">
    <location>
        <begin position="406"/>
        <end position="453"/>
    </location>
</feature>
<dbReference type="GO" id="GO:0007411">
    <property type="term" value="P:axon guidance"/>
    <property type="evidence" value="ECO:0007669"/>
    <property type="project" value="TreeGrafter"/>
</dbReference>
<evidence type="ECO:0000256" key="5">
    <source>
        <dbReference type="ARBA" id="ARBA00022737"/>
    </source>
</evidence>
<evidence type="ECO:0000256" key="13">
    <source>
        <dbReference type="SAM" id="Coils"/>
    </source>
</evidence>
<dbReference type="GO" id="GO:0009888">
    <property type="term" value="P:tissue development"/>
    <property type="evidence" value="ECO:0007669"/>
    <property type="project" value="TreeGrafter"/>
</dbReference>
<dbReference type="FunFam" id="2.10.25.10:FF:001192">
    <property type="entry name" value="Laminin subunit gamma-1"/>
    <property type="match status" value="1"/>
</dbReference>
<dbReference type="Pfam" id="PF00052">
    <property type="entry name" value="Laminin_B"/>
    <property type="match status" value="1"/>
</dbReference>
<dbReference type="CDD" id="cd00055">
    <property type="entry name" value="EGF_Lam"/>
    <property type="match status" value="5"/>
</dbReference>
<dbReference type="InterPro" id="IPR000034">
    <property type="entry name" value="Laminin_IV"/>
</dbReference>
<evidence type="ECO:0000256" key="3">
    <source>
        <dbReference type="ARBA" id="ARBA00022530"/>
    </source>
</evidence>
<dbReference type="PROSITE" id="PS51115">
    <property type="entry name" value="LAMININ_IVA"/>
    <property type="match status" value="1"/>
</dbReference>
<name>A0A8C2ZEZ3_CYCLU</name>
<sequence length="864" mass="93558">MTAPGYCCFTDSDVTTVALLLYSCDCNGKSSECFFDAELYRASGHGGHCTNCADSTDGPNCERCLDHYHREAGGSRCLPCSCNTVGSESPQCDNRGVCACKPGVTGEKCDRCQSGFHSLTEAGCRPCSCSPSGSTQECDVNTGQCRCKDNVEGFSCDRCKLGFFNLDPSNPQGCTACFCFQHSSVCDSAEGFSVHAVRSSFSRDDEQWTGQQRDGSSVSVQWSPSGQEVSLISDDYFPMYFVAPEKFLGNQMLSYGQNLSLSFRVARRDTRLSAEDLVLEGAGLRVAVPLIAQGNAYPNENMQTYVFRLHDSTDYPWRPTISHPDFQKLLHNLTAIKIRGTYSEKSAGYLDDVSLVTARRAPGVPAHWVERCTCPQGYQGQHCEQCTLGYRRARPELGAFSPCEPCNCNGHSEACNPATGACDCRDNTAGLSCERCKDGFYGDATRGSSDCEPCPCPAGATCAVVPSTREVVCTNCPTGTTGKRCELCDDGFFGDPLGQSGPVRSCRACKCSDNIDPNAVGNCDRETGECLKCIYNTDGFFCDRCKDGFYGNAMAGSAADKCNGKRVQGLTGSLSPFRISPGPPSEQQTADQLLARADAAKALAEEAAKKGQSTFKEAESILEDLRDFDKRVNDNKTAAEDALKKIPAINATIMAANQKTKQAEAALGNAAADAREAKSKAEEAEKITKEDAEKAFQDTNTLDNDVGDMMDQLDAAEQELLRKKAEADRDMMMAGMVGSGFQGADTRFRGVLKAAAQPGLDPSRAHHPSSPCFSLVFPPGHIDKVDLSKLNQIDESLKRAKGKMGDSDLDRKLTELNDVARTQEDMINDYDRQIREIRADIANLNDIKNTLPEGCFNTPSLERP</sequence>
<dbReference type="SMART" id="SM00181">
    <property type="entry name" value="EGF"/>
    <property type="match status" value="5"/>
</dbReference>
<keyword evidence="3" id="KW-0272">Extracellular matrix</keyword>
<keyword evidence="17" id="KW-1185">Reference proteome</keyword>
<evidence type="ECO:0000256" key="7">
    <source>
        <dbReference type="ARBA" id="ARBA00022889"/>
    </source>
</evidence>
<comment type="caution">
    <text evidence="12">Lacks conserved residue(s) required for the propagation of feature annotation.</text>
</comment>
<keyword evidence="4" id="KW-0732">Signal</keyword>
<keyword evidence="7" id="KW-0130">Cell adhesion</keyword>
<evidence type="ECO:0000256" key="8">
    <source>
        <dbReference type="ARBA" id="ARBA00023054"/>
    </source>
</evidence>
<dbReference type="PROSITE" id="PS50027">
    <property type="entry name" value="EGF_LAM_2"/>
    <property type="match status" value="3"/>
</dbReference>
<dbReference type="FunFam" id="2.10.25.10:FF:000067">
    <property type="entry name" value="Laminin subunit gamma 1"/>
    <property type="match status" value="1"/>
</dbReference>
<dbReference type="InterPro" id="IPR050440">
    <property type="entry name" value="Laminin/Netrin_ECM"/>
</dbReference>
<dbReference type="InterPro" id="IPR000742">
    <property type="entry name" value="EGF"/>
</dbReference>
<feature type="disulfide bond" evidence="12">
    <location>
        <begin position="147"/>
        <end position="156"/>
    </location>
</feature>
<evidence type="ECO:0000256" key="6">
    <source>
        <dbReference type="ARBA" id="ARBA00022869"/>
    </source>
</evidence>
<evidence type="ECO:0000313" key="17">
    <source>
        <dbReference type="Proteomes" id="UP000694565"/>
    </source>
</evidence>
<dbReference type="GO" id="GO:0009887">
    <property type="term" value="P:animal organ morphogenesis"/>
    <property type="evidence" value="ECO:0007669"/>
    <property type="project" value="TreeGrafter"/>
</dbReference>
<keyword evidence="11 12" id="KW-0424">Laminin EGF-like domain</keyword>
<accession>A0A8C2ZEZ3</accession>
<organism evidence="16 17">
    <name type="scientific">Cyclopterus lumpus</name>
    <name type="common">Lumpsucker</name>
    <dbReference type="NCBI Taxonomy" id="8103"/>
    <lineage>
        <taxon>Eukaryota</taxon>
        <taxon>Metazoa</taxon>
        <taxon>Chordata</taxon>
        <taxon>Craniata</taxon>
        <taxon>Vertebrata</taxon>
        <taxon>Euteleostomi</taxon>
        <taxon>Actinopterygii</taxon>
        <taxon>Neopterygii</taxon>
        <taxon>Teleostei</taxon>
        <taxon>Neoteleostei</taxon>
        <taxon>Acanthomorphata</taxon>
        <taxon>Eupercaria</taxon>
        <taxon>Perciformes</taxon>
        <taxon>Cottioidei</taxon>
        <taxon>Cottales</taxon>
        <taxon>Cyclopteridae</taxon>
        <taxon>Cyclopterus</taxon>
    </lineage>
</organism>
<protein>
    <submittedName>
        <fullName evidence="16">Laminin, gamma 1</fullName>
    </submittedName>
</protein>
<evidence type="ECO:0000259" key="14">
    <source>
        <dbReference type="PROSITE" id="PS50027"/>
    </source>
</evidence>
<evidence type="ECO:0000256" key="2">
    <source>
        <dbReference type="ARBA" id="ARBA00022525"/>
    </source>
</evidence>
<dbReference type="InterPro" id="IPR002049">
    <property type="entry name" value="LE_dom"/>
</dbReference>
<dbReference type="GO" id="GO:0007155">
    <property type="term" value="P:cell adhesion"/>
    <property type="evidence" value="ECO:0007669"/>
    <property type="project" value="UniProtKB-KW"/>
</dbReference>
<keyword evidence="6" id="KW-0084">Basement membrane</keyword>
<keyword evidence="2" id="KW-0964">Secreted</keyword>
<dbReference type="InterPro" id="IPR056863">
    <property type="entry name" value="LMN_ATRN_NET-like_EGF"/>
</dbReference>
<dbReference type="Ensembl" id="ENSCLMT00005027216.1">
    <property type="protein sequence ID" value="ENSCLMP00005026063.1"/>
    <property type="gene ID" value="ENSCLMG00005012579.1"/>
</dbReference>
<evidence type="ECO:0000313" key="16">
    <source>
        <dbReference type="Ensembl" id="ENSCLMP00005026063.1"/>
    </source>
</evidence>
<feature type="domain" description="Laminin IV type A" evidence="15">
    <location>
        <begin position="203"/>
        <end position="371"/>
    </location>
</feature>
<dbReference type="SMART" id="SM00281">
    <property type="entry name" value="LamB"/>
    <property type="match status" value="1"/>
</dbReference>
<dbReference type="GeneTree" id="ENSGT00940000166185"/>
<feature type="coiled-coil region" evidence="13">
    <location>
        <begin position="820"/>
        <end position="847"/>
    </location>
</feature>
<dbReference type="FunFam" id="2.10.25.10:FF:000193">
    <property type="entry name" value="Laminin subunit gamma 1"/>
    <property type="match status" value="1"/>
</dbReference>
<evidence type="ECO:0000256" key="1">
    <source>
        <dbReference type="ARBA" id="ARBA00004302"/>
    </source>
</evidence>
<proteinExistence type="predicted"/>
<evidence type="ECO:0000256" key="4">
    <source>
        <dbReference type="ARBA" id="ARBA00022729"/>
    </source>
</evidence>
<dbReference type="PANTHER" id="PTHR10574:SF270">
    <property type="entry name" value="LAMININ SUBUNIT GAMMA-1"/>
    <property type="match status" value="1"/>
</dbReference>
<evidence type="ECO:0000256" key="11">
    <source>
        <dbReference type="ARBA" id="ARBA00023292"/>
    </source>
</evidence>